<name>A0A8K1FH94_PYTOL</name>
<dbReference type="OrthoDB" id="166803at2759"/>
<evidence type="ECO:0000256" key="2">
    <source>
        <dbReference type="ARBA" id="ARBA00022475"/>
    </source>
</evidence>
<dbReference type="GO" id="GO:0005886">
    <property type="term" value="C:plasma membrane"/>
    <property type="evidence" value="ECO:0007669"/>
    <property type="project" value="UniProtKB-SubCell"/>
</dbReference>
<dbReference type="AlphaFoldDB" id="A0A8K1FH94"/>
<evidence type="ECO:0000259" key="7">
    <source>
        <dbReference type="Pfam" id="PF09335"/>
    </source>
</evidence>
<keyword evidence="4 6" id="KW-1133">Transmembrane helix</keyword>
<evidence type="ECO:0000313" key="8">
    <source>
        <dbReference type="EMBL" id="TMW60794.1"/>
    </source>
</evidence>
<dbReference type="InterPro" id="IPR015414">
    <property type="entry name" value="TMEM64"/>
</dbReference>
<dbReference type="PANTHER" id="PTHR12677">
    <property type="entry name" value="GOLGI APPARATUS MEMBRANE PROTEIN TVP38-RELATED"/>
    <property type="match status" value="1"/>
</dbReference>
<feature type="transmembrane region" description="Helical" evidence="6">
    <location>
        <begin position="140"/>
        <end position="158"/>
    </location>
</feature>
<keyword evidence="9" id="KW-1185">Reference proteome</keyword>
<keyword evidence="2" id="KW-1003">Cell membrane</keyword>
<evidence type="ECO:0000256" key="3">
    <source>
        <dbReference type="ARBA" id="ARBA00022692"/>
    </source>
</evidence>
<evidence type="ECO:0000256" key="1">
    <source>
        <dbReference type="ARBA" id="ARBA00004651"/>
    </source>
</evidence>
<evidence type="ECO:0000313" key="9">
    <source>
        <dbReference type="Proteomes" id="UP000794436"/>
    </source>
</evidence>
<dbReference type="EMBL" id="SPLM01000108">
    <property type="protein sequence ID" value="TMW60794.1"/>
    <property type="molecule type" value="Genomic_DNA"/>
</dbReference>
<keyword evidence="3 6" id="KW-0812">Transmembrane</keyword>
<sequence length="306" mass="32987">MTSEVERLLHAQEDAIQTPRRLARRWSLSPTTTKRVKITAYVALAVIVVVAVTVLFPIKQILVATTTWVEEHHLSGACIIPLIFCIAVPLAIPVTVLEILGGSAFGVFFGVMLNLFGKTCGALTAFLLGKRLGKERLGGYLQANFPVFTALAAVIESANWKPLVLIQLSSLPPVVKFYGLAVMDVSVLRFIVSAIIGGIPGAILWAYVGFHTKDLLVSDGSAAASDHTKASSYAMVVFGLICTVVAMVSLFFYTRRELQAQLDLASKKSAVDPDYDDESTVLVSQASSCDAHYGTKHRSSMDALLV</sequence>
<keyword evidence="5 6" id="KW-0472">Membrane</keyword>
<comment type="subcellular location">
    <subcellularLocation>
        <location evidence="1">Cell membrane</location>
        <topology evidence="1">Multi-pass membrane protein</topology>
    </subcellularLocation>
</comment>
<feature type="transmembrane region" description="Helical" evidence="6">
    <location>
        <begin position="230"/>
        <end position="253"/>
    </location>
</feature>
<feature type="domain" description="VTT" evidence="7">
    <location>
        <begin position="92"/>
        <end position="209"/>
    </location>
</feature>
<reference evidence="8" key="1">
    <citation type="submission" date="2019-03" db="EMBL/GenBank/DDBJ databases">
        <title>Long read genome sequence of the mycoparasitic Pythium oligandrum ATCC 38472 isolated from sugarbeet rhizosphere.</title>
        <authorList>
            <person name="Gaulin E."/>
        </authorList>
    </citation>
    <scope>NUCLEOTIDE SEQUENCE</scope>
    <source>
        <strain evidence="8">ATCC 38472_TT</strain>
    </source>
</reference>
<dbReference type="PANTHER" id="PTHR12677:SF59">
    <property type="entry name" value="GOLGI APPARATUS MEMBRANE PROTEIN TVP38-RELATED"/>
    <property type="match status" value="1"/>
</dbReference>
<accession>A0A8K1FH94</accession>
<proteinExistence type="predicted"/>
<feature type="transmembrane region" description="Helical" evidence="6">
    <location>
        <begin position="74"/>
        <end position="92"/>
    </location>
</feature>
<feature type="transmembrane region" description="Helical" evidence="6">
    <location>
        <begin position="104"/>
        <end position="128"/>
    </location>
</feature>
<feature type="transmembrane region" description="Helical" evidence="6">
    <location>
        <begin position="38"/>
        <end position="62"/>
    </location>
</feature>
<dbReference type="Pfam" id="PF09335">
    <property type="entry name" value="VTT_dom"/>
    <property type="match status" value="1"/>
</dbReference>
<evidence type="ECO:0000256" key="4">
    <source>
        <dbReference type="ARBA" id="ARBA00022989"/>
    </source>
</evidence>
<dbReference type="Proteomes" id="UP000794436">
    <property type="component" value="Unassembled WGS sequence"/>
</dbReference>
<gene>
    <name evidence="8" type="ORF">Poli38472_000836</name>
</gene>
<dbReference type="InterPro" id="IPR032816">
    <property type="entry name" value="VTT_dom"/>
</dbReference>
<evidence type="ECO:0000256" key="6">
    <source>
        <dbReference type="SAM" id="Phobius"/>
    </source>
</evidence>
<organism evidence="8 9">
    <name type="scientific">Pythium oligandrum</name>
    <name type="common">Mycoparasitic fungus</name>
    <dbReference type="NCBI Taxonomy" id="41045"/>
    <lineage>
        <taxon>Eukaryota</taxon>
        <taxon>Sar</taxon>
        <taxon>Stramenopiles</taxon>
        <taxon>Oomycota</taxon>
        <taxon>Peronosporomycetes</taxon>
        <taxon>Pythiales</taxon>
        <taxon>Pythiaceae</taxon>
        <taxon>Pythium</taxon>
    </lineage>
</organism>
<comment type="caution">
    <text evidence="8">The sequence shown here is derived from an EMBL/GenBank/DDBJ whole genome shotgun (WGS) entry which is preliminary data.</text>
</comment>
<protein>
    <recommendedName>
        <fullName evidence="7">VTT domain-containing protein</fullName>
    </recommendedName>
</protein>
<evidence type="ECO:0000256" key="5">
    <source>
        <dbReference type="ARBA" id="ARBA00023136"/>
    </source>
</evidence>
<feature type="transmembrane region" description="Helical" evidence="6">
    <location>
        <begin position="190"/>
        <end position="210"/>
    </location>
</feature>